<dbReference type="InterPro" id="IPR011047">
    <property type="entry name" value="Quinoprotein_ADH-like_sf"/>
</dbReference>
<dbReference type="SUPFAM" id="SSF50998">
    <property type="entry name" value="Quinoprotein alcohol dehydrogenase-like"/>
    <property type="match status" value="1"/>
</dbReference>
<name>A0A131XG94_9ACAR</name>
<dbReference type="EMBL" id="GEFH01002552">
    <property type="protein sequence ID" value="JAP66029.1"/>
    <property type="molecule type" value="mRNA"/>
</dbReference>
<accession>A0A131XG94</accession>
<evidence type="ECO:0000313" key="1">
    <source>
        <dbReference type="EMBL" id="JAP66029.1"/>
    </source>
</evidence>
<protein>
    <submittedName>
        <fullName evidence="1">Uncharacterized protein</fullName>
    </submittedName>
</protein>
<proteinExistence type="evidence at transcript level"/>
<organism evidence="1">
    <name type="scientific">Hyalomma excavatum</name>
    <dbReference type="NCBI Taxonomy" id="257692"/>
    <lineage>
        <taxon>Eukaryota</taxon>
        <taxon>Metazoa</taxon>
        <taxon>Ecdysozoa</taxon>
        <taxon>Arthropoda</taxon>
        <taxon>Chelicerata</taxon>
        <taxon>Arachnida</taxon>
        <taxon>Acari</taxon>
        <taxon>Parasitiformes</taxon>
        <taxon>Ixodida</taxon>
        <taxon>Ixodoidea</taxon>
        <taxon>Ixodidae</taxon>
        <taxon>Hyalomminae</taxon>
        <taxon>Hyalomma</taxon>
    </lineage>
</organism>
<dbReference type="AlphaFoldDB" id="A0A131XG94"/>
<sequence>MLSFITCSDERNRYQAVPVPLPIENLEPTSVVKLWCVRVNHLFYILTGDENLYACCVSTSPSTLDKSFKIPLDVPLRDLLSPSSNHVVLVFDDGSVRTLHYNRESGWIDGIKFHLPLDATSSVEYASACTGSNLFWIQRSNQFRDEVGYSLWKCSLSSGSDDIPNVQCLAHRLPPFHLYVLRHATIVIPCLPDPPNIYLSFGTTHDFKMGSLAKRSVLLTTTLSSPLDVATFYKRHLRFWQLQTHSAVVHHSCVSPLANCLYLLLKDNSVIMLSSSGEVLRQTVLQDVSPRVMGCCVVASTLCLFEDSVVQLYDLKGGSLLEELTLQGTFRGVLPSLWAFWTTEGVYQLSVSGCMWYQNSSGQLQSEALVYAAWHAGTETRLGLPTEAQVRTKLNRILHPLVECYWKLQQTRVALTS</sequence>
<reference evidence="1" key="1">
    <citation type="journal article" date="2017" name="Ticks Tick Borne Dis.">
        <title>An insight into the sialome of Hyalomma excavatum.</title>
        <authorList>
            <person name="Ribeiro J.M."/>
            <person name="Slovak M."/>
            <person name="Francischetti I.M."/>
        </authorList>
    </citation>
    <scope>NUCLEOTIDE SEQUENCE</scope>
    <source>
        <strain evidence="1">Samish</strain>
        <tissue evidence="1">Salivary glands</tissue>
    </source>
</reference>